<dbReference type="SUPFAM" id="SSF51735">
    <property type="entry name" value="NAD(P)-binding Rossmann-fold domains"/>
    <property type="match status" value="1"/>
</dbReference>
<reference evidence="4 5" key="1">
    <citation type="submission" date="2023-01" db="EMBL/GenBank/DDBJ databases">
        <title>Analysis of 21 Apiospora genomes using comparative genomics revels a genus with tremendous synthesis potential of carbohydrate active enzymes and secondary metabolites.</title>
        <authorList>
            <person name="Sorensen T."/>
        </authorList>
    </citation>
    <scope>NUCLEOTIDE SEQUENCE [LARGE SCALE GENOMIC DNA]</scope>
    <source>
        <strain evidence="4 5">CBS 20057</strain>
    </source>
</reference>
<evidence type="ECO:0000313" key="5">
    <source>
        <dbReference type="Proteomes" id="UP001396898"/>
    </source>
</evidence>
<dbReference type="Pfam" id="PF00106">
    <property type="entry name" value="adh_short"/>
    <property type="match status" value="1"/>
</dbReference>
<sequence>MGFVKGSILVTGTNGGLGSAIVKQIANDQELSRYHGLYTVRDSQTATVVSSILASTPSHPHELCSLDLTNLDSVRHLAREINARVAAGTLPPIRALILNAGYQDFGNQAWTKDGLDKVFSANYLGHWLLTLLLLQSIDKESGRIVIIGSESHDPLDKRNSDSKAFVEEKYQTVLQDQATVGHIARGTWCPAKDDPSFRPAFRRYGAAKLFLVMMVHELQRRLNRDAALSNVCVLGVDPGRMSTRLARQAPWVIRVLVMQVLFPLLALLMPGGNVRSPATSAAHVFKAAMGSGTGLGEFPKGRYFNGLETWETSAEARDAIKRDWVWKESVRDTHLAEEETVLVDCL</sequence>
<comment type="pathway">
    <text evidence="2">Steroid biosynthesis; zymosterol biosynthesis; zymosterol from lanosterol: step 5/6.</text>
</comment>
<gene>
    <name evidence="4" type="ORF">PG991_011875</name>
</gene>
<dbReference type="InterPro" id="IPR036291">
    <property type="entry name" value="NAD(P)-bd_dom_sf"/>
</dbReference>
<name>A0ABR1RFE2_9PEZI</name>
<evidence type="ECO:0000313" key="4">
    <source>
        <dbReference type="EMBL" id="KAK8009324.1"/>
    </source>
</evidence>
<comment type="caution">
    <text evidence="4">The sequence shown here is derived from an EMBL/GenBank/DDBJ whole genome shotgun (WGS) entry which is preliminary data.</text>
</comment>
<dbReference type="InterPro" id="IPR020904">
    <property type="entry name" value="Sc_DH/Rdtase_CS"/>
</dbReference>
<proteinExistence type="predicted"/>
<dbReference type="EC" id="1.1.1.270" evidence="3"/>
<keyword evidence="1" id="KW-0521">NADP</keyword>
<keyword evidence="5" id="KW-1185">Reference proteome</keyword>
<evidence type="ECO:0000256" key="3">
    <source>
        <dbReference type="ARBA" id="ARBA00023621"/>
    </source>
</evidence>
<organism evidence="4 5">
    <name type="scientific">Apiospora marii</name>
    <dbReference type="NCBI Taxonomy" id="335849"/>
    <lineage>
        <taxon>Eukaryota</taxon>
        <taxon>Fungi</taxon>
        <taxon>Dikarya</taxon>
        <taxon>Ascomycota</taxon>
        <taxon>Pezizomycotina</taxon>
        <taxon>Sordariomycetes</taxon>
        <taxon>Xylariomycetidae</taxon>
        <taxon>Amphisphaeriales</taxon>
        <taxon>Apiosporaceae</taxon>
        <taxon>Apiospora</taxon>
    </lineage>
</organism>
<dbReference type="PRINTS" id="PR00081">
    <property type="entry name" value="GDHRDH"/>
</dbReference>
<dbReference type="InterPro" id="IPR051593">
    <property type="entry name" value="Ergosterol_Biosynth_ERG27"/>
</dbReference>
<dbReference type="PANTHER" id="PTHR43647:SF4">
    <property type="entry name" value="KETOREDUCTASE (KR) DOMAIN-CONTAINING PROTEIN"/>
    <property type="match status" value="1"/>
</dbReference>
<dbReference type="Proteomes" id="UP001396898">
    <property type="component" value="Unassembled WGS sequence"/>
</dbReference>
<evidence type="ECO:0000256" key="1">
    <source>
        <dbReference type="ARBA" id="ARBA00022857"/>
    </source>
</evidence>
<protein>
    <recommendedName>
        <fullName evidence="3">3beta-hydroxysteroid 3-dehydrogenase</fullName>
        <ecNumber evidence="3">1.1.1.270</ecNumber>
    </recommendedName>
</protein>
<dbReference type="Gene3D" id="3.40.50.720">
    <property type="entry name" value="NAD(P)-binding Rossmann-like Domain"/>
    <property type="match status" value="1"/>
</dbReference>
<dbReference type="InterPro" id="IPR002347">
    <property type="entry name" value="SDR_fam"/>
</dbReference>
<dbReference type="PROSITE" id="PS00061">
    <property type="entry name" value="ADH_SHORT"/>
    <property type="match status" value="1"/>
</dbReference>
<dbReference type="EMBL" id="JAQQWI010000016">
    <property type="protein sequence ID" value="KAK8009324.1"/>
    <property type="molecule type" value="Genomic_DNA"/>
</dbReference>
<accession>A0ABR1RFE2</accession>
<evidence type="ECO:0000256" key="2">
    <source>
        <dbReference type="ARBA" id="ARBA00023589"/>
    </source>
</evidence>
<dbReference type="PANTHER" id="PTHR43647">
    <property type="entry name" value="DEHYDROGENASE"/>
    <property type="match status" value="1"/>
</dbReference>